<protein>
    <recommendedName>
        <fullName evidence="7">Large ribosomal subunit protein eL19</fullName>
    </recommendedName>
    <alternativeName>
        <fullName evidence="8">60S ribosomal protein L19</fullName>
    </alternativeName>
</protein>
<keyword evidence="12" id="KW-1185">Reference proteome</keyword>
<evidence type="ECO:0000256" key="1">
    <source>
        <dbReference type="ARBA" id="ARBA00011082"/>
    </source>
</evidence>
<evidence type="ECO:0000256" key="5">
    <source>
        <dbReference type="ARBA" id="ARBA00023274"/>
    </source>
</evidence>
<evidence type="ECO:0000313" key="11">
    <source>
        <dbReference type="EMBL" id="OBS59582.1"/>
    </source>
</evidence>
<dbReference type="Pfam" id="PF25476">
    <property type="entry name" value="Ribosomal_L19e_C"/>
    <property type="match status" value="1"/>
</dbReference>
<evidence type="ECO:0000256" key="7">
    <source>
        <dbReference type="ARBA" id="ARBA00035217"/>
    </source>
</evidence>
<evidence type="ECO:0000313" key="12">
    <source>
        <dbReference type="Proteomes" id="UP000092124"/>
    </source>
</evidence>
<dbReference type="Proteomes" id="UP000092124">
    <property type="component" value="Unassembled WGS sequence"/>
</dbReference>
<reference evidence="11 12" key="1">
    <citation type="submission" date="2016-06" db="EMBL/GenBank/DDBJ databases">
        <title>The Draft Genome Sequence and Annotation of the Desert Woodrat Neotoma lepida.</title>
        <authorList>
            <person name="Campbell M."/>
            <person name="Oakeson K.F."/>
            <person name="Yandell M."/>
            <person name="Halpert J.R."/>
            <person name="Dearing D."/>
        </authorList>
    </citation>
    <scope>NUCLEOTIDE SEQUENCE [LARGE SCALE GENOMIC DNA]</scope>
    <source>
        <strain evidence="11">417</strain>
        <tissue evidence="11">Liver</tissue>
    </source>
</reference>
<comment type="caution">
    <text evidence="11">The sequence shown here is derived from an EMBL/GenBank/DDBJ whole genome shotgun (WGS) entry which is preliminary data.</text>
</comment>
<name>A0A1A6G2G9_NEOLE</name>
<dbReference type="GO" id="GO:0006412">
    <property type="term" value="P:translation"/>
    <property type="evidence" value="ECO:0007669"/>
    <property type="project" value="InterPro"/>
</dbReference>
<dbReference type="EMBL" id="LZPO01108017">
    <property type="protein sequence ID" value="OBS59582.1"/>
    <property type="molecule type" value="Genomic_DNA"/>
</dbReference>
<dbReference type="InterPro" id="IPR035970">
    <property type="entry name" value="60S_ribosomal_eL19_sf"/>
</dbReference>
<dbReference type="AlphaFoldDB" id="A0A1A6G2G9"/>
<evidence type="ECO:0000256" key="3">
    <source>
        <dbReference type="ARBA" id="ARBA00022934"/>
    </source>
</evidence>
<dbReference type="Gene3D" id="1.10.1200.240">
    <property type="match status" value="1"/>
</dbReference>
<dbReference type="GO" id="GO:0003735">
    <property type="term" value="F:structural constituent of ribosome"/>
    <property type="evidence" value="ECO:0007669"/>
    <property type="project" value="InterPro"/>
</dbReference>
<sequence length="189" mass="21931">TPIKTNEIANANSDQQIWKLIKDGLIIRKPVTIHFRLDAGKTLWLDGRAGIWAEGSRRILPTLKRWRKHCEFKKIDGHMYQSLYLKVKGNVFTNKRILMEHIHKLKADKVRKKLLTDQTEACRRSASRPRRSSRLCPRRKKPRNKLPSYEGCTLKVANQVNGAINSAMLQLLMILEDSSLPVPVLHHRR</sequence>
<dbReference type="InterPro" id="IPR057259">
    <property type="entry name" value="Ribosomal_L19e"/>
</dbReference>
<evidence type="ECO:0000256" key="8">
    <source>
        <dbReference type="ARBA" id="ARBA00035324"/>
    </source>
</evidence>
<keyword evidence="5" id="KW-0687">Ribonucleoprotein</keyword>
<proteinExistence type="inferred from homology"/>
<feature type="non-terminal residue" evidence="11">
    <location>
        <position position="189"/>
    </location>
</feature>
<feature type="non-terminal residue" evidence="11">
    <location>
        <position position="1"/>
    </location>
</feature>
<comment type="similarity">
    <text evidence="1">Belongs to the eukaryotic ribosomal protein eL19 family.</text>
</comment>
<dbReference type="GO" id="GO:0022625">
    <property type="term" value="C:cytosolic large ribosomal subunit"/>
    <property type="evidence" value="ECO:0007669"/>
    <property type="project" value="InterPro"/>
</dbReference>
<keyword evidence="3" id="KW-0164">Citrullination</keyword>
<dbReference type="GO" id="GO:0003723">
    <property type="term" value="F:RNA binding"/>
    <property type="evidence" value="ECO:0007669"/>
    <property type="project" value="InterPro"/>
</dbReference>
<comment type="subunit">
    <text evidence="2">Component of the large ribosomal subunit.</text>
</comment>
<gene>
    <name evidence="11" type="ORF">A6R68_09294</name>
</gene>
<evidence type="ECO:0000259" key="10">
    <source>
        <dbReference type="SMART" id="SM01416"/>
    </source>
</evidence>
<feature type="compositionally biased region" description="Basic residues" evidence="9">
    <location>
        <begin position="125"/>
        <end position="144"/>
    </location>
</feature>
<comment type="function">
    <text evidence="6">Component of the large ribosomal subunit. The ribosome is a large ribonucleoprotein complex responsible for the synthesis of proteins in the cell.</text>
</comment>
<evidence type="ECO:0000256" key="2">
    <source>
        <dbReference type="ARBA" id="ARBA00011133"/>
    </source>
</evidence>
<dbReference type="InterPro" id="IPR000196">
    <property type="entry name" value="Ribosomal_eL19_dom"/>
</dbReference>
<dbReference type="InterPro" id="IPR039547">
    <property type="entry name" value="Ribosomal_eL19"/>
</dbReference>
<organism evidence="11 12">
    <name type="scientific">Neotoma lepida</name>
    <name type="common">Desert woodrat</name>
    <dbReference type="NCBI Taxonomy" id="56216"/>
    <lineage>
        <taxon>Eukaryota</taxon>
        <taxon>Metazoa</taxon>
        <taxon>Chordata</taxon>
        <taxon>Craniata</taxon>
        <taxon>Vertebrata</taxon>
        <taxon>Euteleostomi</taxon>
        <taxon>Mammalia</taxon>
        <taxon>Eutheria</taxon>
        <taxon>Euarchontoglires</taxon>
        <taxon>Glires</taxon>
        <taxon>Rodentia</taxon>
        <taxon>Myomorpha</taxon>
        <taxon>Muroidea</taxon>
        <taxon>Cricetidae</taxon>
        <taxon>Neotominae</taxon>
        <taxon>Neotoma</taxon>
    </lineage>
</organism>
<evidence type="ECO:0000256" key="9">
    <source>
        <dbReference type="SAM" id="MobiDB-lite"/>
    </source>
</evidence>
<dbReference type="Pfam" id="PF01280">
    <property type="entry name" value="Ribosomal_L19e"/>
    <property type="match status" value="1"/>
</dbReference>
<evidence type="ECO:0000256" key="4">
    <source>
        <dbReference type="ARBA" id="ARBA00022980"/>
    </source>
</evidence>
<dbReference type="PANTHER" id="PTHR10722">
    <property type="entry name" value="60S RIBOSOMAL PROTEIN L19"/>
    <property type="match status" value="1"/>
</dbReference>
<dbReference type="Gene3D" id="1.10.1650.10">
    <property type="match status" value="1"/>
</dbReference>
<dbReference type="STRING" id="56216.A0A1A6G2G9"/>
<dbReference type="SUPFAM" id="SSF48140">
    <property type="entry name" value="Ribosomal protein L19 (L19e)"/>
    <property type="match status" value="1"/>
</dbReference>
<dbReference type="OrthoDB" id="5407653at2759"/>
<feature type="region of interest" description="Disordered" evidence="9">
    <location>
        <begin position="120"/>
        <end position="148"/>
    </location>
</feature>
<dbReference type="SMART" id="SM01416">
    <property type="entry name" value="Ribosomal_L19e"/>
    <property type="match status" value="1"/>
</dbReference>
<evidence type="ECO:0000256" key="6">
    <source>
        <dbReference type="ARBA" id="ARBA00034092"/>
    </source>
</evidence>
<accession>A0A1A6G2G9</accession>
<feature type="domain" description="Large ribosomal subunit protein eL19" evidence="10">
    <location>
        <begin position="2"/>
        <end position="106"/>
    </location>
</feature>
<dbReference type="InterPro" id="IPR057260">
    <property type="entry name" value="Ribosomal_L19e_C"/>
</dbReference>
<keyword evidence="4" id="KW-0689">Ribosomal protein</keyword>
<dbReference type="InterPro" id="IPR015972">
    <property type="entry name" value="Ribosomal_eL19_dom1"/>
</dbReference>